<evidence type="ECO:0000256" key="1">
    <source>
        <dbReference type="ARBA" id="ARBA00004123"/>
    </source>
</evidence>
<dbReference type="STRING" id="51240.A0A2I4F938"/>
<reference evidence="15" key="1">
    <citation type="submission" date="2025-08" db="UniProtKB">
        <authorList>
            <consortium name="RefSeq"/>
        </authorList>
    </citation>
    <scope>IDENTIFICATION</scope>
    <source>
        <tissue evidence="15">Leaves</tissue>
    </source>
</reference>
<evidence type="ECO:0000256" key="8">
    <source>
        <dbReference type="ARBA" id="ARBA00023159"/>
    </source>
</evidence>
<evidence type="ECO:0000256" key="10">
    <source>
        <dbReference type="ARBA" id="ARBA00023242"/>
    </source>
</evidence>
<dbReference type="OrthoDB" id="737278at2759"/>
<keyword evidence="4 12" id="KW-1133">Transmembrane helix</keyword>
<dbReference type="KEGG" id="jre:108996623"/>
<keyword evidence="5" id="KW-0805">Transcription regulation</keyword>
<evidence type="ECO:0000256" key="3">
    <source>
        <dbReference type="ARBA" id="ARBA00022692"/>
    </source>
</evidence>
<dbReference type="Pfam" id="PF02365">
    <property type="entry name" value="NAM"/>
    <property type="match status" value="1"/>
</dbReference>
<evidence type="ECO:0000256" key="6">
    <source>
        <dbReference type="ARBA" id="ARBA00023125"/>
    </source>
</evidence>
<dbReference type="GO" id="GO:0005634">
    <property type="term" value="C:nucleus"/>
    <property type="evidence" value="ECO:0007669"/>
    <property type="project" value="UniProtKB-SubCell"/>
</dbReference>
<evidence type="ECO:0000256" key="5">
    <source>
        <dbReference type="ARBA" id="ARBA00023015"/>
    </source>
</evidence>
<feature type="compositionally biased region" description="Polar residues" evidence="11">
    <location>
        <begin position="423"/>
        <end position="447"/>
    </location>
</feature>
<dbReference type="RefSeq" id="XP_018828163.1">
    <property type="nucleotide sequence ID" value="XM_018972618.2"/>
</dbReference>
<protein>
    <submittedName>
        <fullName evidence="15">LOW QUALITY PROTEIN: NAC domain-containing protein 91-like</fullName>
    </submittedName>
</protein>
<evidence type="ECO:0000256" key="11">
    <source>
        <dbReference type="SAM" id="MobiDB-lite"/>
    </source>
</evidence>
<feature type="domain" description="NAC" evidence="13">
    <location>
        <begin position="8"/>
        <end position="158"/>
    </location>
</feature>
<keyword evidence="7 12" id="KW-0472">Membrane</keyword>
<dbReference type="Proteomes" id="UP000235220">
    <property type="component" value="Chromosome 13"/>
</dbReference>
<dbReference type="GO" id="GO:0016020">
    <property type="term" value="C:membrane"/>
    <property type="evidence" value="ECO:0007669"/>
    <property type="project" value="UniProtKB-SubCell"/>
</dbReference>
<feature type="region of interest" description="Disordered" evidence="11">
    <location>
        <begin position="164"/>
        <end position="214"/>
    </location>
</feature>
<keyword evidence="3 12" id="KW-0812">Transmembrane</keyword>
<evidence type="ECO:0000313" key="15">
    <source>
        <dbReference type="RefSeq" id="XP_018828163.1"/>
    </source>
</evidence>
<dbReference type="SUPFAM" id="SSF101941">
    <property type="entry name" value="NAC domain"/>
    <property type="match status" value="1"/>
</dbReference>
<dbReference type="GeneID" id="108996623"/>
<dbReference type="InterPro" id="IPR003441">
    <property type="entry name" value="NAC-dom"/>
</dbReference>
<evidence type="ECO:0000256" key="4">
    <source>
        <dbReference type="ARBA" id="ARBA00022989"/>
    </source>
</evidence>
<sequence>MAVSLDSMPLGFRFRPTDEELVNFYLRYKINGNDKDVWVIREIDVCKCEPWDLPGLSVIETKDQDWFFFCPQDLKYPNGRRLNRATAAGYWKATGKDRQIKSGGSLIGMKKTLVFHTGRAPHGTRTNWVMHEYRTTLKELDGTNPGQSAFVLCRLFKKQDESIEASNGNEAEPVASSSTTAKCSLEDTQSEVARDPASPSLGGQSENNPASIDYCPDKKSIGTISDTVIPVNHNSSSCGAERNVLESPVSELLECFKKLDEQQMELLDGTILSPLHSQVKNELGSSFTDYPNLTNPENSHSGVQFQYGSNEPYDFDPVFLDPFPNAPYGSPYLEAASLLDLANEGQNPMNMEPVQPSVENFVQGTAPRRFRMQCKLQVRSCSLKPATTEEGKTSEKHVLPDDPGNDANTTSTLSEKQRILSDSIDNSKTSQEPSTSTRRGSLKSKGNTLRPPVGPSIWPFEIMFRVAMVGVLFIILLAYGNVLNFDAT</sequence>
<keyword evidence="9" id="KW-0804">Transcription</keyword>
<keyword evidence="6" id="KW-0238">DNA-binding</keyword>
<keyword evidence="10" id="KW-0539">Nucleus</keyword>
<evidence type="ECO:0000313" key="14">
    <source>
        <dbReference type="Proteomes" id="UP000235220"/>
    </source>
</evidence>
<gene>
    <name evidence="15" type="primary">LOC108996623</name>
</gene>
<proteinExistence type="predicted"/>
<dbReference type="PANTHER" id="PTHR31744:SF216">
    <property type="entry name" value="NAC TRANSCRIPTION FACTOR"/>
    <property type="match status" value="1"/>
</dbReference>
<organism evidence="14 15">
    <name type="scientific">Juglans regia</name>
    <name type="common">English walnut</name>
    <dbReference type="NCBI Taxonomy" id="51240"/>
    <lineage>
        <taxon>Eukaryota</taxon>
        <taxon>Viridiplantae</taxon>
        <taxon>Streptophyta</taxon>
        <taxon>Embryophyta</taxon>
        <taxon>Tracheophyta</taxon>
        <taxon>Spermatophyta</taxon>
        <taxon>Magnoliopsida</taxon>
        <taxon>eudicotyledons</taxon>
        <taxon>Gunneridae</taxon>
        <taxon>Pentapetalae</taxon>
        <taxon>rosids</taxon>
        <taxon>fabids</taxon>
        <taxon>Fagales</taxon>
        <taxon>Juglandaceae</taxon>
        <taxon>Juglans</taxon>
    </lineage>
</organism>
<dbReference type="AlphaFoldDB" id="A0A2I4F938"/>
<feature type="region of interest" description="Disordered" evidence="11">
    <location>
        <begin position="385"/>
        <end position="450"/>
    </location>
</feature>
<keyword evidence="8" id="KW-0010">Activator</keyword>
<dbReference type="Gene3D" id="2.170.150.80">
    <property type="entry name" value="NAC domain"/>
    <property type="match status" value="1"/>
</dbReference>
<dbReference type="GO" id="GO:0006355">
    <property type="term" value="P:regulation of DNA-templated transcription"/>
    <property type="evidence" value="ECO:0007669"/>
    <property type="project" value="InterPro"/>
</dbReference>
<dbReference type="FunFam" id="2.170.150.80:FF:000002">
    <property type="entry name" value="Nac domain-containing protein 86"/>
    <property type="match status" value="1"/>
</dbReference>
<feature type="compositionally biased region" description="Polar residues" evidence="11">
    <location>
        <begin position="201"/>
        <end position="210"/>
    </location>
</feature>
<dbReference type="GO" id="GO:0000976">
    <property type="term" value="F:transcription cis-regulatory region binding"/>
    <property type="evidence" value="ECO:0007669"/>
    <property type="project" value="UniProtKB-ARBA"/>
</dbReference>
<evidence type="ECO:0000256" key="2">
    <source>
        <dbReference type="ARBA" id="ARBA00004167"/>
    </source>
</evidence>
<evidence type="ECO:0000256" key="9">
    <source>
        <dbReference type="ARBA" id="ARBA00023163"/>
    </source>
</evidence>
<evidence type="ECO:0000256" key="7">
    <source>
        <dbReference type="ARBA" id="ARBA00023136"/>
    </source>
</evidence>
<dbReference type="InterPro" id="IPR036093">
    <property type="entry name" value="NAC_dom_sf"/>
</dbReference>
<feature type="compositionally biased region" description="Basic and acidic residues" evidence="11">
    <location>
        <begin position="387"/>
        <end position="400"/>
    </location>
</feature>
<evidence type="ECO:0000259" key="13">
    <source>
        <dbReference type="PROSITE" id="PS51005"/>
    </source>
</evidence>
<feature type="compositionally biased region" description="Polar residues" evidence="11">
    <location>
        <begin position="164"/>
        <end position="191"/>
    </location>
</feature>
<keyword evidence="14" id="KW-1185">Reference proteome</keyword>
<dbReference type="FunCoup" id="A0A2I4F938">
    <property type="interactions" value="307"/>
</dbReference>
<accession>A0A2I4F938</accession>
<name>A0A2I4F938_JUGRE</name>
<dbReference type="PANTHER" id="PTHR31744">
    <property type="entry name" value="PROTEIN CUP-SHAPED COTYLEDON 2-RELATED"/>
    <property type="match status" value="1"/>
</dbReference>
<comment type="subcellular location">
    <subcellularLocation>
        <location evidence="2">Membrane</location>
        <topology evidence="2">Single-pass membrane protein</topology>
    </subcellularLocation>
    <subcellularLocation>
        <location evidence="1">Nucleus</location>
    </subcellularLocation>
</comment>
<dbReference type="InParanoid" id="A0A2I4F938"/>
<evidence type="ECO:0000256" key="12">
    <source>
        <dbReference type="SAM" id="Phobius"/>
    </source>
</evidence>
<dbReference type="PROSITE" id="PS51005">
    <property type="entry name" value="NAC"/>
    <property type="match status" value="1"/>
</dbReference>
<feature type="transmembrane region" description="Helical" evidence="12">
    <location>
        <begin position="462"/>
        <end position="482"/>
    </location>
</feature>